<protein>
    <submittedName>
        <fullName evidence="2">Uncharacterized protein</fullName>
    </submittedName>
</protein>
<accession>A0AAE1VFV6</accession>
<evidence type="ECO:0000256" key="1">
    <source>
        <dbReference type="SAM" id="MobiDB-lite"/>
    </source>
</evidence>
<feature type="region of interest" description="Disordered" evidence="1">
    <location>
        <begin position="1"/>
        <end position="33"/>
    </location>
</feature>
<sequence>MNPFLSSFRRGKEKEGLMEGGEGKGLGLPIPIGPHKRTRAVERFHIAETKGQHFYLQTSNSSNPCSLPDSGLYSRHAMNDVNTTKGEKEANVKLQRRQESFNNDDDEARLKRALTGIGGPNPLAHLGSGGTLEQCMGCDICGSGGRTRKAGQAGQGPAGTPPTS</sequence>
<evidence type="ECO:0000313" key="2">
    <source>
        <dbReference type="EMBL" id="KAK4358930.1"/>
    </source>
</evidence>
<proteinExistence type="predicted"/>
<keyword evidence="3" id="KW-1185">Reference proteome</keyword>
<organism evidence="2 3">
    <name type="scientific">Anisodus tanguticus</name>
    <dbReference type="NCBI Taxonomy" id="243964"/>
    <lineage>
        <taxon>Eukaryota</taxon>
        <taxon>Viridiplantae</taxon>
        <taxon>Streptophyta</taxon>
        <taxon>Embryophyta</taxon>
        <taxon>Tracheophyta</taxon>
        <taxon>Spermatophyta</taxon>
        <taxon>Magnoliopsida</taxon>
        <taxon>eudicotyledons</taxon>
        <taxon>Gunneridae</taxon>
        <taxon>Pentapetalae</taxon>
        <taxon>asterids</taxon>
        <taxon>lamiids</taxon>
        <taxon>Solanales</taxon>
        <taxon>Solanaceae</taxon>
        <taxon>Solanoideae</taxon>
        <taxon>Hyoscyameae</taxon>
        <taxon>Anisodus</taxon>
    </lineage>
</organism>
<name>A0AAE1VFV6_9SOLA</name>
<feature type="region of interest" description="Disordered" evidence="1">
    <location>
        <begin position="145"/>
        <end position="164"/>
    </location>
</feature>
<comment type="caution">
    <text evidence="2">The sequence shown here is derived from an EMBL/GenBank/DDBJ whole genome shotgun (WGS) entry which is preliminary data.</text>
</comment>
<dbReference type="EMBL" id="JAVYJV010000011">
    <property type="protein sequence ID" value="KAK4358930.1"/>
    <property type="molecule type" value="Genomic_DNA"/>
</dbReference>
<dbReference type="Proteomes" id="UP001291623">
    <property type="component" value="Unassembled WGS sequence"/>
</dbReference>
<evidence type="ECO:0000313" key="3">
    <source>
        <dbReference type="Proteomes" id="UP001291623"/>
    </source>
</evidence>
<gene>
    <name evidence="2" type="ORF">RND71_021159</name>
</gene>
<dbReference type="AlphaFoldDB" id="A0AAE1VFV6"/>
<reference evidence="2" key="1">
    <citation type="submission" date="2023-12" db="EMBL/GenBank/DDBJ databases">
        <title>Genome assembly of Anisodus tanguticus.</title>
        <authorList>
            <person name="Wang Y.-J."/>
        </authorList>
    </citation>
    <scope>NUCLEOTIDE SEQUENCE</scope>
    <source>
        <strain evidence="2">KB-2021</strain>
        <tissue evidence="2">Leaf</tissue>
    </source>
</reference>